<proteinExistence type="predicted"/>
<organism evidence="2 3">
    <name type="scientific">Heterorhabditis bacteriophora</name>
    <name type="common">Entomopathogenic nematode worm</name>
    <dbReference type="NCBI Taxonomy" id="37862"/>
    <lineage>
        <taxon>Eukaryota</taxon>
        <taxon>Metazoa</taxon>
        <taxon>Ecdysozoa</taxon>
        <taxon>Nematoda</taxon>
        <taxon>Chromadorea</taxon>
        <taxon>Rhabditida</taxon>
        <taxon>Rhabditina</taxon>
        <taxon>Rhabditomorpha</taxon>
        <taxon>Strongyloidea</taxon>
        <taxon>Heterorhabditidae</taxon>
        <taxon>Heterorhabditis</taxon>
    </lineage>
</organism>
<evidence type="ECO:0000313" key="2">
    <source>
        <dbReference type="Proteomes" id="UP000095283"/>
    </source>
</evidence>
<feature type="domain" description="aECM cysteine-cradle" evidence="1">
    <location>
        <begin position="224"/>
        <end position="248"/>
    </location>
</feature>
<evidence type="ECO:0000259" key="1">
    <source>
        <dbReference type="Pfam" id="PF23626"/>
    </source>
</evidence>
<keyword evidence="2" id="KW-1185">Reference proteome</keyword>
<accession>A0A1I7WMA8</accession>
<dbReference type="WBParaSite" id="Hba_06210">
    <property type="protein sequence ID" value="Hba_06210"/>
    <property type="gene ID" value="Hba_06210"/>
</dbReference>
<dbReference type="InterPro" id="IPR055352">
    <property type="entry name" value="CCD_aECM"/>
</dbReference>
<reference evidence="3" key="1">
    <citation type="submission" date="2016-11" db="UniProtKB">
        <authorList>
            <consortium name="WormBaseParasite"/>
        </authorList>
    </citation>
    <scope>IDENTIFICATION</scope>
</reference>
<dbReference type="AlphaFoldDB" id="A0A1I7WMA8"/>
<name>A0A1I7WMA8_HETBA</name>
<dbReference type="Pfam" id="PF23626">
    <property type="entry name" value="CCD_aECM"/>
    <property type="match status" value="1"/>
</dbReference>
<protein>
    <recommendedName>
        <fullName evidence="1">aECM cysteine-cradle domain-containing protein</fullName>
    </recommendedName>
</protein>
<evidence type="ECO:0000313" key="3">
    <source>
        <dbReference type="WBParaSite" id="Hba_06210"/>
    </source>
</evidence>
<sequence length="354" mass="40353">MTQATPLRIRAIIERHLSPAEANDIETIRQMKRAEDLRNVEEKEMSYSMEDLAIPSDTASTKKVVVSSNIDGHSQEENVPTAQQATENFRVALQKLPSDSEEFNYEEKQARIIAKRRERIHASKTLRKSGRRYKVFLLIYKLFSTKLLLDSRIQSLKAEEEEEITYSLPTTVKTFGESTAQEFGTTNKQRTVIRLDRSSKGLKMSKLMKITTSSPTTASPTLPLRQHCLNIRSFSRQFGMTDVNEFATDTRVHQQTDTQMIPSGDSRSCVELWKSKDMHRTVPSQAGTKMFLTCLLTVHYFLRNIEMSALSPASLSEDGDFGSRRISSHPVSDHTRSCKFRLLNIRGTLSIAYY</sequence>
<dbReference type="Proteomes" id="UP000095283">
    <property type="component" value="Unplaced"/>
</dbReference>